<reference evidence="3" key="1">
    <citation type="submission" date="2015-04" db="EMBL/GenBank/DDBJ databases">
        <title>The genome sequence of the plant pathogenic Rhizarian Plasmodiophora brassicae reveals insights in its biotrophic life cycle and the origin of chitin synthesis.</title>
        <authorList>
            <person name="Schwelm A."/>
            <person name="Fogelqvist J."/>
            <person name="Knaust A."/>
            <person name="Julke S."/>
            <person name="Lilja T."/>
            <person name="Dhandapani V."/>
            <person name="Bonilla-Rosso G."/>
            <person name="Karlsson M."/>
            <person name="Shevchenko A."/>
            <person name="Choi S.R."/>
            <person name="Kim H.G."/>
            <person name="Park J.Y."/>
            <person name="Lim Y.P."/>
            <person name="Ludwig-Muller J."/>
            <person name="Dixelius C."/>
        </authorList>
    </citation>
    <scope>NUCLEOTIDE SEQUENCE</scope>
    <source>
        <tissue evidence="3">Potato root galls</tissue>
    </source>
</reference>
<evidence type="ECO:0008006" key="4">
    <source>
        <dbReference type="Google" id="ProtNLM"/>
    </source>
</evidence>
<feature type="region of interest" description="Disordered" evidence="1">
    <location>
        <begin position="213"/>
        <end position="235"/>
    </location>
</feature>
<dbReference type="EMBL" id="HACM01000019">
    <property type="protein sequence ID" value="CRZ00461.1"/>
    <property type="molecule type" value="Transcribed_RNA"/>
</dbReference>
<evidence type="ECO:0000256" key="1">
    <source>
        <dbReference type="SAM" id="MobiDB-lite"/>
    </source>
</evidence>
<accession>A0A0H5QGN2</accession>
<proteinExistence type="predicted"/>
<protein>
    <recommendedName>
        <fullName evidence="4">RxLR effector protein</fullName>
    </recommendedName>
</protein>
<keyword evidence="2" id="KW-0732">Signal</keyword>
<evidence type="ECO:0000313" key="3">
    <source>
        <dbReference type="EMBL" id="CRZ00461.1"/>
    </source>
</evidence>
<dbReference type="AlphaFoldDB" id="A0A0H5QGN2"/>
<feature type="signal peptide" evidence="2">
    <location>
        <begin position="1"/>
        <end position="18"/>
    </location>
</feature>
<evidence type="ECO:0000256" key="2">
    <source>
        <dbReference type="SAM" id="SignalP"/>
    </source>
</evidence>
<name>A0A0H5QGN2_9EUKA</name>
<feature type="chain" id="PRO_5005223500" description="RxLR effector protein" evidence="2">
    <location>
        <begin position="19"/>
        <end position="235"/>
    </location>
</feature>
<sequence>MNSASLLIAAAMASFALSSSVHETCVSPSTTDHQELTDLNNKQQLFTDHGLQDKTAFAISDTSKNVEPMENSVSETAGPSLSQILNGITWYKIRDCITSFQNQAGYETMSYVEYSIFALKCLSQPSESLKESTSLEKSTNQKPLEVPEIWIPVAIWIFQSGNNELKREFLTAIEQIIPSEGPMIEEMMDQLIETFLPDPVKSFASLTISNEENQIPPNEVLPSDEVDGNDGSQVV</sequence>
<organism evidence="3">
    <name type="scientific">Spongospora subterranea</name>
    <dbReference type="NCBI Taxonomy" id="70186"/>
    <lineage>
        <taxon>Eukaryota</taxon>
        <taxon>Sar</taxon>
        <taxon>Rhizaria</taxon>
        <taxon>Endomyxa</taxon>
        <taxon>Phytomyxea</taxon>
        <taxon>Plasmodiophorida</taxon>
        <taxon>Plasmodiophoridae</taxon>
        <taxon>Spongospora</taxon>
    </lineage>
</organism>